<gene>
    <name evidence="1" type="ORF">TNIT0693_LOCUS2708</name>
</gene>
<dbReference type="Pfam" id="PF02672">
    <property type="entry name" value="CP12"/>
    <property type="match status" value="1"/>
</dbReference>
<dbReference type="EMBL" id="HBFY01007238">
    <property type="protein sequence ID" value="CAD8965611.1"/>
    <property type="molecule type" value="Transcribed_RNA"/>
</dbReference>
<accession>A0A7S1E5A1</accession>
<dbReference type="AlphaFoldDB" id="A0A7S1E5A1"/>
<proteinExistence type="predicted"/>
<sequence length="110" mass="11484">MFAKKIYGVHSAEARTAWDVVEEMDAALSDAKRNAAVVEAAAASAKKALEAVGTKEAKKTIQLTDTSSAITVALEASKTFGATSVEAKMAWEAVEEIDSANAHRKTVGTG</sequence>
<name>A0A7S1E5A1_9STRA</name>
<evidence type="ECO:0000313" key="1">
    <source>
        <dbReference type="EMBL" id="CAD8965611.1"/>
    </source>
</evidence>
<organism evidence="1">
    <name type="scientific">Thalassionema nitzschioides</name>
    <dbReference type="NCBI Taxonomy" id="33649"/>
    <lineage>
        <taxon>Eukaryota</taxon>
        <taxon>Sar</taxon>
        <taxon>Stramenopiles</taxon>
        <taxon>Ochrophyta</taxon>
        <taxon>Bacillariophyta</taxon>
        <taxon>Fragilariophyceae</taxon>
        <taxon>Fragilariophycidae</taxon>
        <taxon>Thalassionemales</taxon>
        <taxon>Thalassionemataceae</taxon>
        <taxon>Thalassionema</taxon>
    </lineage>
</organism>
<reference evidence="1" key="1">
    <citation type="submission" date="2021-01" db="EMBL/GenBank/DDBJ databases">
        <authorList>
            <person name="Corre E."/>
            <person name="Pelletier E."/>
            <person name="Niang G."/>
            <person name="Scheremetjew M."/>
            <person name="Finn R."/>
            <person name="Kale V."/>
            <person name="Holt S."/>
            <person name="Cochrane G."/>
            <person name="Meng A."/>
            <person name="Brown T."/>
            <person name="Cohen L."/>
        </authorList>
    </citation>
    <scope>NUCLEOTIDE SEQUENCE</scope>
</reference>
<protein>
    <submittedName>
        <fullName evidence="1">Uncharacterized protein</fullName>
    </submittedName>
</protein>